<organism evidence="1 2">
    <name type="scientific">Aspergillus wentii DTO 134E9</name>
    <dbReference type="NCBI Taxonomy" id="1073089"/>
    <lineage>
        <taxon>Eukaryota</taxon>
        <taxon>Fungi</taxon>
        <taxon>Dikarya</taxon>
        <taxon>Ascomycota</taxon>
        <taxon>Pezizomycotina</taxon>
        <taxon>Eurotiomycetes</taxon>
        <taxon>Eurotiomycetidae</taxon>
        <taxon>Eurotiales</taxon>
        <taxon>Aspergillaceae</taxon>
        <taxon>Aspergillus</taxon>
        <taxon>Aspergillus subgen. Cremei</taxon>
    </lineage>
</organism>
<evidence type="ECO:0000313" key="2">
    <source>
        <dbReference type="Proteomes" id="UP000184383"/>
    </source>
</evidence>
<evidence type="ECO:0000313" key="1">
    <source>
        <dbReference type="EMBL" id="OJJ40042.1"/>
    </source>
</evidence>
<proteinExistence type="predicted"/>
<dbReference type="GeneID" id="63749621"/>
<dbReference type="Proteomes" id="UP000184383">
    <property type="component" value="Unassembled WGS sequence"/>
</dbReference>
<sequence>MSSFFFTNVERGPKHLALPRNLTPDQTTQILRAHSSLAHHIWPSSTIRPLNSTISSTKLAVESPTLSFNATFTNIDDGVSVLEEGLLGFDFLVRWTVADGMQMQQSAPLLEKSSSSPSSIYLEENVWVSCFKPVGRFAKFADDFNPKTKHLMDLLGRVATGAISMDEVTSVREKDGGEKLKVG</sequence>
<dbReference type="AlphaFoldDB" id="A0A1L9RYQ5"/>
<protein>
    <submittedName>
        <fullName evidence="1">Uncharacterized protein</fullName>
    </submittedName>
</protein>
<accession>A0A1L9RYQ5</accession>
<dbReference type="STRING" id="1073089.A0A1L9RYQ5"/>
<keyword evidence="2" id="KW-1185">Reference proteome</keyword>
<dbReference type="VEuPathDB" id="FungiDB:ASPWEDRAFT_33379"/>
<name>A0A1L9RYQ5_ASPWE</name>
<gene>
    <name evidence="1" type="ORF">ASPWEDRAFT_33379</name>
</gene>
<dbReference type="EMBL" id="KV878209">
    <property type="protein sequence ID" value="OJJ40042.1"/>
    <property type="molecule type" value="Genomic_DNA"/>
</dbReference>
<dbReference type="RefSeq" id="XP_040693718.1">
    <property type="nucleotide sequence ID" value="XM_040833773.1"/>
</dbReference>
<reference evidence="2" key="1">
    <citation type="journal article" date="2017" name="Genome Biol.">
        <title>Comparative genomics reveals high biological diversity and specific adaptations in the industrially and medically important fungal genus Aspergillus.</title>
        <authorList>
            <person name="de Vries R.P."/>
            <person name="Riley R."/>
            <person name="Wiebenga A."/>
            <person name="Aguilar-Osorio G."/>
            <person name="Amillis S."/>
            <person name="Uchima C.A."/>
            <person name="Anderluh G."/>
            <person name="Asadollahi M."/>
            <person name="Askin M."/>
            <person name="Barry K."/>
            <person name="Battaglia E."/>
            <person name="Bayram O."/>
            <person name="Benocci T."/>
            <person name="Braus-Stromeyer S.A."/>
            <person name="Caldana C."/>
            <person name="Canovas D."/>
            <person name="Cerqueira G.C."/>
            <person name="Chen F."/>
            <person name="Chen W."/>
            <person name="Choi C."/>
            <person name="Clum A."/>
            <person name="Dos Santos R.A."/>
            <person name="Damasio A.R."/>
            <person name="Diallinas G."/>
            <person name="Emri T."/>
            <person name="Fekete E."/>
            <person name="Flipphi M."/>
            <person name="Freyberg S."/>
            <person name="Gallo A."/>
            <person name="Gournas C."/>
            <person name="Habgood R."/>
            <person name="Hainaut M."/>
            <person name="Harispe M.L."/>
            <person name="Henrissat B."/>
            <person name="Hilden K.S."/>
            <person name="Hope R."/>
            <person name="Hossain A."/>
            <person name="Karabika E."/>
            <person name="Karaffa L."/>
            <person name="Karanyi Z."/>
            <person name="Krasevec N."/>
            <person name="Kuo A."/>
            <person name="Kusch H."/>
            <person name="LaButti K."/>
            <person name="Lagendijk E.L."/>
            <person name="Lapidus A."/>
            <person name="Levasseur A."/>
            <person name="Lindquist E."/>
            <person name="Lipzen A."/>
            <person name="Logrieco A.F."/>
            <person name="MacCabe A."/>
            <person name="Maekelae M.R."/>
            <person name="Malavazi I."/>
            <person name="Melin P."/>
            <person name="Meyer V."/>
            <person name="Mielnichuk N."/>
            <person name="Miskei M."/>
            <person name="Molnar A.P."/>
            <person name="Mule G."/>
            <person name="Ngan C.Y."/>
            <person name="Orejas M."/>
            <person name="Orosz E."/>
            <person name="Ouedraogo J.P."/>
            <person name="Overkamp K.M."/>
            <person name="Park H.-S."/>
            <person name="Perrone G."/>
            <person name="Piumi F."/>
            <person name="Punt P.J."/>
            <person name="Ram A.F."/>
            <person name="Ramon A."/>
            <person name="Rauscher S."/>
            <person name="Record E."/>
            <person name="Riano-Pachon D.M."/>
            <person name="Robert V."/>
            <person name="Roehrig J."/>
            <person name="Ruller R."/>
            <person name="Salamov A."/>
            <person name="Salih N.S."/>
            <person name="Samson R.A."/>
            <person name="Sandor E."/>
            <person name="Sanguinetti M."/>
            <person name="Schuetze T."/>
            <person name="Sepcic K."/>
            <person name="Shelest E."/>
            <person name="Sherlock G."/>
            <person name="Sophianopoulou V."/>
            <person name="Squina F.M."/>
            <person name="Sun H."/>
            <person name="Susca A."/>
            <person name="Todd R.B."/>
            <person name="Tsang A."/>
            <person name="Unkles S.E."/>
            <person name="van de Wiele N."/>
            <person name="van Rossen-Uffink D."/>
            <person name="Oliveira J.V."/>
            <person name="Vesth T.C."/>
            <person name="Visser J."/>
            <person name="Yu J.-H."/>
            <person name="Zhou M."/>
            <person name="Andersen M.R."/>
            <person name="Archer D.B."/>
            <person name="Baker S.E."/>
            <person name="Benoit I."/>
            <person name="Brakhage A.A."/>
            <person name="Braus G.H."/>
            <person name="Fischer R."/>
            <person name="Frisvad J.C."/>
            <person name="Goldman G.H."/>
            <person name="Houbraken J."/>
            <person name="Oakley B."/>
            <person name="Pocsi I."/>
            <person name="Scazzocchio C."/>
            <person name="Seiboth B."/>
            <person name="vanKuyk P.A."/>
            <person name="Wortman J."/>
            <person name="Dyer P.S."/>
            <person name="Grigoriev I.V."/>
        </authorList>
    </citation>
    <scope>NUCLEOTIDE SEQUENCE [LARGE SCALE GENOMIC DNA]</scope>
    <source>
        <strain evidence="2">DTO 134E9</strain>
    </source>
</reference>
<dbReference type="OrthoDB" id="3246050at2759"/>